<dbReference type="EMBL" id="MHSK01000014">
    <property type="protein sequence ID" value="OHA42337.1"/>
    <property type="molecule type" value="Genomic_DNA"/>
</dbReference>
<dbReference type="SUPFAM" id="SSF55811">
    <property type="entry name" value="Nudix"/>
    <property type="match status" value="1"/>
</dbReference>
<dbReference type="Proteomes" id="UP000177269">
    <property type="component" value="Unassembled WGS sequence"/>
</dbReference>
<dbReference type="InterPro" id="IPR043519">
    <property type="entry name" value="NT_sf"/>
</dbReference>
<accession>A0A1G2P1W5</accession>
<dbReference type="Pfam" id="PF00293">
    <property type="entry name" value="NUDIX"/>
    <property type="match status" value="1"/>
</dbReference>
<evidence type="ECO:0000313" key="5">
    <source>
        <dbReference type="Proteomes" id="UP000177269"/>
    </source>
</evidence>
<dbReference type="InterPro" id="IPR002934">
    <property type="entry name" value="Polymerase_NTP_transf_dom"/>
</dbReference>
<keyword evidence="2" id="KW-0378">Hydrolase</keyword>
<dbReference type="Pfam" id="PF01909">
    <property type="entry name" value="NTP_transf_2"/>
    <property type="match status" value="1"/>
</dbReference>
<dbReference type="Gene3D" id="3.90.79.10">
    <property type="entry name" value="Nucleoside Triphosphate Pyrophosphohydrolase"/>
    <property type="match status" value="1"/>
</dbReference>
<dbReference type="GO" id="GO:0016779">
    <property type="term" value="F:nucleotidyltransferase activity"/>
    <property type="evidence" value="ECO:0007669"/>
    <property type="project" value="InterPro"/>
</dbReference>
<evidence type="ECO:0000259" key="3">
    <source>
        <dbReference type="PROSITE" id="PS51462"/>
    </source>
</evidence>
<dbReference type="PANTHER" id="PTHR43046">
    <property type="entry name" value="GDP-MANNOSE MANNOSYL HYDROLASE"/>
    <property type="match status" value="1"/>
</dbReference>
<dbReference type="PANTHER" id="PTHR43046:SF14">
    <property type="entry name" value="MUTT_NUDIX FAMILY PROTEIN"/>
    <property type="match status" value="1"/>
</dbReference>
<sequence>MNKSDYFETEKNIFELLKKSLGTRLLFYCLTGSLARGKPVPGWSDIDILLVVDVYSPDFFALLESVAMMGEIKVGMTFYSLEEFNERYFRDPKTHAALELIEKGIYIPRIVSDEIDLNSISISQKILVDTVEFSNILHLAKRSILSEKGGVHDSIKKVIVLMRIILKQYNIWPVISEEVFAEMVQKFPDFPVVDKSVDSIYYDEWKERSILIFEWIRTNSTKVFPLMKGAKTMIDRVRSVIVKEEKVLLIERVKSGKETYYVFPGGGVERSDSNPEEALKRECREELGLEVQIEQEVCRTEFNGQVEAFYRCRIISGEVSRDIGGPESSRTIALSGSYQIVWKDLADVGNLNIQPQKVKNLLQQ</sequence>
<organism evidence="4 5">
    <name type="scientific">Candidatus Taylorbacteria bacterium RIFCSPLOWO2_12_FULL_43_20</name>
    <dbReference type="NCBI Taxonomy" id="1802332"/>
    <lineage>
        <taxon>Bacteria</taxon>
        <taxon>Candidatus Tayloriibacteriota</taxon>
    </lineage>
</organism>
<dbReference type="InterPro" id="IPR000086">
    <property type="entry name" value="NUDIX_hydrolase_dom"/>
</dbReference>
<reference evidence="4 5" key="1">
    <citation type="journal article" date="2016" name="Nat. Commun.">
        <title>Thousands of microbial genomes shed light on interconnected biogeochemical processes in an aquifer system.</title>
        <authorList>
            <person name="Anantharaman K."/>
            <person name="Brown C.T."/>
            <person name="Hug L.A."/>
            <person name="Sharon I."/>
            <person name="Castelle C.J."/>
            <person name="Probst A.J."/>
            <person name="Thomas B.C."/>
            <person name="Singh A."/>
            <person name="Wilkins M.J."/>
            <person name="Karaoz U."/>
            <person name="Brodie E.L."/>
            <person name="Williams K.H."/>
            <person name="Hubbard S.S."/>
            <person name="Banfield J.F."/>
        </authorList>
    </citation>
    <scope>NUCLEOTIDE SEQUENCE [LARGE SCALE GENOMIC DNA]</scope>
</reference>
<feature type="domain" description="Nudix hydrolase" evidence="3">
    <location>
        <begin position="225"/>
        <end position="364"/>
    </location>
</feature>
<dbReference type="SUPFAM" id="SSF81301">
    <property type="entry name" value="Nucleotidyltransferase"/>
    <property type="match status" value="1"/>
</dbReference>
<dbReference type="InterPro" id="IPR015797">
    <property type="entry name" value="NUDIX_hydrolase-like_dom_sf"/>
</dbReference>
<gene>
    <name evidence="4" type="ORF">A3G52_01355</name>
</gene>
<evidence type="ECO:0000313" key="4">
    <source>
        <dbReference type="EMBL" id="OHA42337.1"/>
    </source>
</evidence>
<comment type="caution">
    <text evidence="4">The sequence shown here is derived from an EMBL/GenBank/DDBJ whole genome shotgun (WGS) entry which is preliminary data.</text>
</comment>
<comment type="cofactor">
    <cofactor evidence="1">
        <name>Mg(2+)</name>
        <dbReference type="ChEBI" id="CHEBI:18420"/>
    </cofactor>
</comment>
<dbReference type="PROSITE" id="PS51462">
    <property type="entry name" value="NUDIX"/>
    <property type="match status" value="1"/>
</dbReference>
<evidence type="ECO:0000256" key="1">
    <source>
        <dbReference type="ARBA" id="ARBA00001946"/>
    </source>
</evidence>
<proteinExistence type="predicted"/>
<dbReference type="GO" id="GO:0016787">
    <property type="term" value="F:hydrolase activity"/>
    <property type="evidence" value="ECO:0007669"/>
    <property type="project" value="UniProtKB-KW"/>
</dbReference>
<dbReference type="AlphaFoldDB" id="A0A1G2P1W5"/>
<name>A0A1G2P1W5_9BACT</name>
<dbReference type="Gene3D" id="3.30.460.10">
    <property type="entry name" value="Beta Polymerase, domain 2"/>
    <property type="match status" value="1"/>
</dbReference>
<protein>
    <recommendedName>
        <fullName evidence="3">Nudix hydrolase domain-containing protein</fullName>
    </recommendedName>
</protein>
<evidence type="ECO:0000256" key="2">
    <source>
        <dbReference type="ARBA" id="ARBA00022801"/>
    </source>
</evidence>